<protein>
    <submittedName>
        <fullName evidence="3">Formate dehydrogenase</fullName>
    </submittedName>
</protein>
<reference evidence="4" key="1">
    <citation type="journal article" date="2019" name="Int. J. Syst. Evol. Microbiol.">
        <title>The Global Catalogue of Microorganisms (GCM) 10K type strain sequencing project: providing services to taxonomists for standard genome sequencing and annotation.</title>
        <authorList>
            <consortium name="The Broad Institute Genomics Platform"/>
            <consortium name="The Broad Institute Genome Sequencing Center for Infectious Disease"/>
            <person name="Wu L."/>
            <person name="Ma J."/>
        </authorList>
    </citation>
    <scope>NUCLEOTIDE SEQUENCE [LARGE SCALE GENOMIC DNA]</scope>
    <source>
        <strain evidence="4">CGMCC 1.15341</strain>
    </source>
</reference>
<name>A0ABQ1KG03_9GAMM</name>
<dbReference type="PANTHER" id="PTHR38431">
    <property type="entry name" value="BLL2305 PROTEIN"/>
    <property type="match status" value="1"/>
</dbReference>
<dbReference type="EMBL" id="BMIJ01000004">
    <property type="protein sequence ID" value="GGB96245.1"/>
    <property type="molecule type" value="Genomic_DNA"/>
</dbReference>
<dbReference type="InterPro" id="IPR024370">
    <property type="entry name" value="PBP_domain"/>
</dbReference>
<dbReference type="Gene3D" id="1.10.10.10">
    <property type="entry name" value="Winged helix-like DNA-binding domain superfamily/Winged helix DNA-binding domain"/>
    <property type="match status" value="1"/>
</dbReference>
<dbReference type="Pfam" id="PF12727">
    <property type="entry name" value="PBP_like"/>
    <property type="match status" value="1"/>
</dbReference>
<organism evidence="3 4">
    <name type="scientific">Marinobacterium zhoushanense</name>
    <dbReference type="NCBI Taxonomy" id="1679163"/>
    <lineage>
        <taxon>Bacteria</taxon>
        <taxon>Pseudomonadati</taxon>
        <taxon>Pseudomonadota</taxon>
        <taxon>Gammaproteobacteria</taxon>
        <taxon>Oceanospirillales</taxon>
        <taxon>Oceanospirillaceae</taxon>
        <taxon>Marinobacterium</taxon>
    </lineage>
</organism>
<evidence type="ECO:0000259" key="1">
    <source>
        <dbReference type="Pfam" id="PF00126"/>
    </source>
</evidence>
<proteinExistence type="predicted"/>
<sequence length="356" mass="39696">MPIHKITIVPTWSFRDNQGRTLDPQLFVLLRHIERDGKLTSAASKAGISYRHAWNQLNKWAEFFGTPLVELEKGRGARLTPLGEKLLWAEKRVVARLEPQLDNITSELNIELSRLLEGSRPSLRLHASHGYAVELLPRFTEGFDLDLQYKQGQDALAAMAREQCDIAGFHLPVSAISVEMLGWIEKLLKPRAHRIIRFITRRQGLMIKPGNPLDIQGIEDLCREDVRFINREAGSGTRSLLEELMRRAELDSGSCLESTGMEFTHSAVAAHIAAGMADTGFGVQAAASQFGLDFIPLAEERYLLACHQRTLEMPAMQTLLASLRGNAFQQAVDALPGYDSSHCGELITLDELLCDS</sequence>
<dbReference type="Pfam" id="PF00126">
    <property type="entry name" value="HTH_1"/>
    <property type="match status" value="1"/>
</dbReference>
<gene>
    <name evidence="3" type="ORF">GCM10011352_22930</name>
</gene>
<evidence type="ECO:0000259" key="2">
    <source>
        <dbReference type="Pfam" id="PF12727"/>
    </source>
</evidence>
<dbReference type="InterPro" id="IPR000847">
    <property type="entry name" value="LysR_HTH_N"/>
</dbReference>
<accession>A0ABQ1KG03</accession>
<keyword evidence="4" id="KW-1185">Reference proteome</keyword>
<dbReference type="SUPFAM" id="SSF46785">
    <property type="entry name" value="Winged helix' DNA-binding domain"/>
    <property type="match status" value="1"/>
</dbReference>
<feature type="domain" description="PBP" evidence="2">
    <location>
        <begin position="141"/>
        <end position="323"/>
    </location>
</feature>
<evidence type="ECO:0000313" key="3">
    <source>
        <dbReference type="EMBL" id="GGB96245.1"/>
    </source>
</evidence>
<comment type="caution">
    <text evidence="3">The sequence shown here is derived from an EMBL/GenBank/DDBJ whole genome shotgun (WGS) entry which is preliminary data.</text>
</comment>
<dbReference type="InterPro" id="IPR036390">
    <property type="entry name" value="WH_DNA-bd_sf"/>
</dbReference>
<evidence type="ECO:0000313" key="4">
    <source>
        <dbReference type="Proteomes" id="UP000629025"/>
    </source>
</evidence>
<dbReference type="RefSeq" id="WP_188748372.1">
    <property type="nucleotide sequence ID" value="NZ_BMIJ01000004.1"/>
</dbReference>
<dbReference type="SUPFAM" id="SSF53850">
    <property type="entry name" value="Periplasmic binding protein-like II"/>
    <property type="match status" value="1"/>
</dbReference>
<feature type="domain" description="HTH lysR-type" evidence="1">
    <location>
        <begin position="27"/>
        <end position="84"/>
    </location>
</feature>
<dbReference type="Gene3D" id="3.40.190.290">
    <property type="match status" value="1"/>
</dbReference>
<dbReference type="PANTHER" id="PTHR38431:SF1">
    <property type="entry name" value="BLL2305 PROTEIN"/>
    <property type="match status" value="1"/>
</dbReference>
<dbReference type="InterPro" id="IPR036388">
    <property type="entry name" value="WH-like_DNA-bd_sf"/>
</dbReference>
<dbReference type="Proteomes" id="UP000629025">
    <property type="component" value="Unassembled WGS sequence"/>
</dbReference>